<reference evidence="1 2" key="1">
    <citation type="journal article" date="2024" name="Commun. Biol.">
        <title>Comparative genomic analysis of thermophilic fungi reveals convergent evolutionary adaptations and gene losses.</title>
        <authorList>
            <person name="Steindorff A.S."/>
            <person name="Aguilar-Pontes M.V."/>
            <person name="Robinson A.J."/>
            <person name="Andreopoulos B."/>
            <person name="LaButti K."/>
            <person name="Kuo A."/>
            <person name="Mondo S."/>
            <person name="Riley R."/>
            <person name="Otillar R."/>
            <person name="Haridas S."/>
            <person name="Lipzen A."/>
            <person name="Grimwood J."/>
            <person name="Schmutz J."/>
            <person name="Clum A."/>
            <person name="Reid I.D."/>
            <person name="Moisan M.C."/>
            <person name="Butler G."/>
            <person name="Nguyen T.T.M."/>
            <person name="Dewar K."/>
            <person name="Conant G."/>
            <person name="Drula E."/>
            <person name="Henrissat B."/>
            <person name="Hansel C."/>
            <person name="Singer S."/>
            <person name="Hutchinson M.I."/>
            <person name="de Vries R.P."/>
            <person name="Natvig D.O."/>
            <person name="Powell A.J."/>
            <person name="Tsang A."/>
            <person name="Grigoriev I.V."/>
        </authorList>
    </citation>
    <scope>NUCLEOTIDE SEQUENCE [LARGE SCALE GENOMIC DNA]</scope>
    <source>
        <strain evidence="1 2">ATCC 24622</strain>
    </source>
</reference>
<dbReference type="InterPro" id="IPR050829">
    <property type="entry name" value="CorA_MIT"/>
</dbReference>
<keyword evidence="2" id="KW-1185">Reference proteome</keyword>
<protein>
    <submittedName>
        <fullName evidence="1">Uncharacterized protein</fullName>
    </submittedName>
</protein>
<dbReference type="PANTHER" id="PTHR47685:SF1">
    <property type="entry name" value="MAGNESIUM TRANSPORT PROTEIN CORA"/>
    <property type="match status" value="1"/>
</dbReference>
<comment type="caution">
    <text evidence="1">The sequence shown here is derived from an EMBL/GenBank/DDBJ whole genome shotgun (WGS) entry which is preliminary data.</text>
</comment>
<evidence type="ECO:0000313" key="1">
    <source>
        <dbReference type="EMBL" id="KAL1847387.1"/>
    </source>
</evidence>
<proteinExistence type="predicted"/>
<dbReference type="Proteomes" id="UP001586593">
    <property type="component" value="Unassembled WGS sequence"/>
</dbReference>
<evidence type="ECO:0000313" key="2">
    <source>
        <dbReference type="Proteomes" id="UP001586593"/>
    </source>
</evidence>
<accession>A0ABR3VXD3</accession>
<organism evidence="1 2">
    <name type="scientific">Phialemonium thermophilum</name>
    <dbReference type="NCBI Taxonomy" id="223376"/>
    <lineage>
        <taxon>Eukaryota</taxon>
        <taxon>Fungi</taxon>
        <taxon>Dikarya</taxon>
        <taxon>Ascomycota</taxon>
        <taxon>Pezizomycotina</taxon>
        <taxon>Sordariomycetes</taxon>
        <taxon>Sordariomycetidae</taxon>
        <taxon>Cephalothecales</taxon>
        <taxon>Cephalothecaceae</taxon>
        <taxon>Phialemonium</taxon>
    </lineage>
</organism>
<dbReference type="PANTHER" id="PTHR47685">
    <property type="entry name" value="MAGNESIUM TRANSPORT PROTEIN CORA"/>
    <property type="match status" value="1"/>
</dbReference>
<name>A0ABR3VXD3_9PEZI</name>
<sequence>MWPWPQGYRNYDIPHSRCVYPQIGKMNPVRHGGDDGIGTAWAIAMPYISYEDSATHQAIVDLTKKPVVEMKKLTQGSTETTIEVGGNPTSIMDRTHARERQAAGSTAPEDVQSGIIQVMKGYLEGKKGSLPLHPRRTLDQSYYYTLKDTSDRDTDQVVSRWIRKLNRSGGESSGRSNILMVDQLWLWYIKKTDENQADVVITSFPNRDSMESKLDDMLLNDKNRDPFFCTGDLVAQIMTECCKTLSLDREDPALRFVEFFEGAIGRVEEKETKLLKKFGSASKELSALDEPDPRSPGPKRLRSQPFDIMREVQLLTEVKDILDEIKMIKTVLADQKSILDSDRLDQLSKVLCGEKSPADTSHSRDRFSKPKELVERAMATFDNMKRRAEAVEHGLISLLDLKQKQTNVWEARMAREGAEETAKQGMVCRALVVLEVDRRLC</sequence>
<gene>
    <name evidence="1" type="ORF">VTK73DRAFT_10370</name>
</gene>
<dbReference type="EMBL" id="JAZHXJ010000981">
    <property type="protein sequence ID" value="KAL1847387.1"/>
    <property type="molecule type" value="Genomic_DNA"/>
</dbReference>